<feature type="coiled-coil region" evidence="9">
    <location>
        <begin position="10"/>
        <end position="44"/>
    </location>
</feature>
<dbReference type="PANTHER" id="PTHR24131:SF10">
    <property type="entry name" value="ANKYRIN-REPEAT, SH3-DOMAIN, AND PROLINE-RICH-REGION CONTAINING PROTEIN, ISOFORM B"/>
    <property type="match status" value="1"/>
</dbReference>
<dbReference type="InterPro" id="IPR036770">
    <property type="entry name" value="Ankyrin_rpt-contain_sf"/>
</dbReference>
<feature type="region of interest" description="Disordered" evidence="10">
    <location>
        <begin position="424"/>
        <end position="461"/>
    </location>
</feature>
<dbReference type="PROSITE" id="PS50297">
    <property type="entry name" value="ANK_REP_REGION"/>
    <property type="match status" value="2"/>
</dbReference>
<keyword evidence="13" id="KW-1185">Reference proteome</keyword>
<organism evidence="12 13">
    <name type="scientific">Frankliniella fusca</name>
    <dbReference type="NCBI Taxonomy" id="407009"/>
    <lineage>
        <taxon>Eukaryota</taxon>
        <taxon>Metazoa</taxon>
        <taxon>Ecdysozoa</taxon>
        <taxon>Arthropoda</taxon>
        <taxon>Hexapoda</taxon>
        <taxon>Insecta</taxon>
        <taxon>Pterygota</taxon>
        <taxon>Neoptera</taxon>
        <taxon>Paraneoptera</taxon>
        <taxon>Thysanoptera</taxon>
        <taxon>Terebrantia</taxon>
        <taxon>Thripoidea</taxon>
        <taxon>Thripidae</taxon>
        <taxon>Frankliniella</taxon>
    </lineage>
</organism>
<dbReference type="FunFam" id="1.25.40.20:FF:000008">
    <property type="entry name" value="Apoptosis-stimulating of p53 protein 2 isoform 1"/>
    <property type="match status" value="1"/>
</dbReference>
<dbReference type="PROSITE" id="PS50002">
    <property type="entry name" value="SH3"/>
    <property type="match status" value="1"/>
</dbReference>
<feature type="repeat" description="ANK" evidence="7">
    <location>
        <begin position="1063"/>
        <end position="1095"/>
    </location>
</feature>
<dbReference type="InterPro" id="IPR047163">
    <property type="entry name" value="ASPP1/2"/>
</dbReference>
<proteinExistence type="predicted"/>
<reference evidence="12" key="2">
    <citation type="journal article" date="2023" name="BMC Genomics">
        <title>Pest status, molecular evolution, and epigenetic factors derived from the genome assembly of Frankliniella fusca, a thysanopteran phytovirus vector.</title>
        <authorList>
            <person name="Catto M.A."/>
            <person name="Labadie P.E."/>
            <person name="Jacobson A.L."/>
            <person name="Kennedy G.G."/>
            <person name="Srinivasan R."/>
            <person name="Hunt B.G."/>
        </authorList>
    </citation>
    <scope>NUCLEOTIDE SEQUENCE</scope>
    <source>
        <strain evidence="12">PL_HMW_Pooled</strain>
    </source>
</reference>
<feature type="compositionally biased region" description="Low complexity" evidence="10">
    <location>
        <begin position="438"/>
        <end position="461"/>
    </location>
</feature>
<evidence type="ECO:0000313" key="13">
    <source>
        <dbReference type="Proteomes" id="UP001219518"/>
    </source>
</evidence>
<dbReference type="PRINTS" id="PR00452">
    <property type="entry name" value="SH3DOMAIN"/>
</dbReference>
<dbReference type="SMART" id="SM00248">
    <property type="entry name" value="ANK"/>
    <property type="match status" value="2"/>
</dbReference>
<reference evidence="12" key="1">
    <citation type="submission" date="2021-07" db="EMBL/GenBank/DDBJ databases">
        <authorList>
            <person name="Catto M.A."/>
            <person name="Jacobson A."/>
            <person name="Kennedy G."/>
            <person name="Labadie P."/>
            <person name="Hunt B.G."/>
            <person name="Srinivasan R."/>
        </authorList>
    </citation>
    <scope>NUCLEOTIDE SEQUENCE</scope>
    <source>
        <strain evidence="12">PL_HMW_Pooled</strain>
        <tissue evidence="12">Head</tissue>
    </source>
</reference>
<feature type="region of interest" description="Disordered" evidence="10">
    <location>
        <begin position="332"/>
        <end position="395"/>
    </location>
</feature>
<evidence type="ECO:0000313" key="12">
    <source>
        <dbReference type="EMBL" id="KAK3911368.1"/>
    </source>
</evidence>
<feature type="compositionally biased region" description="Pro residues" evidence="10">
    <location>
        <begin position="769"/>
        <end position="778"/>
    </location>
</feature>
<feature type="region of interest" description="Disordered" evidence="10">
    <location>
        <begin position="757"/>
        <end position="783"/>
    </location>
</feature>
<gene>
    <name evidence="12" type="ORF">KUF71_021149</name>
</gene>
<dbReference type="GO" id="GO:0042981">
    <property type="term" value="P:regulation of apoptotic process"/>
    <property type="evidence" value="ECO:0007669"/>
    <property type="project" value="InterPro"/>
</dbReference>
<dbReference type="InterPro" id="IPR036028">
    <property type="entry name" value="SH3-like_dom_sf"/>
</dbReference>
<feature type="domain" description="SH3" evidence="11">
    <location>
        <begin position="1129"/>
        <end position="1191"/>
    </location>
</feature>
<sequence length="1199" mass="130667">SDLDSIRALFNEKEKELSLAVAKVEELTHQLEELRRGRQNAMSGQLPASIELDKLRRELMYRNKLNEQQNLQINQQRETLCQKQEEVTEIDRRISELQERLHRKRLLNQQLANQITVANNKQNNSTINQHNLRASLLSANQHQQQKYPDHHKALLSTVKGFNKQPILRPLDGYPIIPNNTNCVDTSTDSEKSLKNYSPPSSQGPVAVNAYLITSAQNQKAVSSSPDELCSQLQKSTQQESQQTELRFGSSQDDFHMKLQHQKQTARFSSHNNNMNCINNNNNNLPCSINNNVSLKNNTVQAAIMSMSAACNEEKDEFLLEFSGNKSDPKYQTLPYKFSPNSLQTSTSILPSSGNSKSQKPDSNSAMEENNKGNGNTGSARGILPTQNSGSKIPNADLLSQHHVPFNKIAINSTVPTNAQSRVYGPSTMAQRGQPVGGAVSSSPSSSISNSSSTTATSVSNISSTTTNHQVGIVAPCGSEPPTTANWAARAALGSLSSTIVTAAPTNVSQDPDLSPSSFTNKASSNPILSPILATSAILAPTKLDTLSQLTRLTVESGSVVLPPTPLTLANQQKPVSSVAPVQHPKPSPIYQTSSTKIHPIQPQVLSSTPQGVLKERKGDISPPQSSSTPLGTPDVSSDRGTIGKPALPPKPAVPIKPTPPPRQSQHAPTYMESSSGWLADTRPNPSWGGESRPILEVSPEVLENNPLKAGVSISIRAITNQHSLSQSQPECLSQNSGNYHQNIQKDTSVQDALQEALQDVDESNSSTISPPPPPPTTEPPEEVTSFTWRANNENQSLKNKSLGSIKQQTDSSKNVVAGNLNSISMLNNNIGNNLNASNHNSNSLHMVSLSRRIEMPPAFLFPENETPPADLISTRDDNRASSTNLNSNSIHENSVGHDETDRIIPLGTTDSNSSDENNKQTHSPDDINKSAPHVNDIIETMNNLNTTSPQLDDNQPLISETKGESSPLHIVRRAKKGNLKSGKMSVSGSVSRRVSFDPLALLLDASLEGELELVRKTAGQVSNPSAANDEGITALHNAICAGHLDIVKFLVEFGCDVNAQDSDGWTPLHCAASCNNLAMVRFLVEHGACIFATTLSDHETAAEKCEEDEEGFDGCSEYLYSVQEKLGILNNGIVYAVFDYEAHNTDELAFREGDKLIVLRKGDEWEREWWWSRLNDQEGYIPRNLLGLYPRVQPKKNCE</sequence>
<evidence type="ECO:0000256" key="8">
    <source>
        <dbReference type="PROSITE-ProRule" id="PRU00192"/>
    </source>
</evidence>
<protein>
    <submittedName>
        <fullName evidence="12">Apoptosis-stimulating of p53 protein 2</fullName>
    </submittedName>
</protein>
<feature type="compositionally biased region" description="Basic and acidic residues" evidence="10">
    <location>
        <begin position="916"/>
        <end position="928"/>
    </location>
</feature>
<keyword evidence="4" id="KW-0677">Repeat</keyword>
<dbReference type="SMART" id="SM00326">
    <property type="entry name" value="SH3"/>
    <property type="match status" value="1"/>
</dbReference>
<dbReference type="Gene3D" id="1.25.40.20">
    <property type="entry name" value="Ankyrin repeat-containing domain"/>
    <property type="match status" value="1"/>
</dbReference>
<keyword evidence="3" id="KW-0053">Apoptosis</keyword>
<feature type="region of interest" description="Disordered" evidence="10">
    <location>
        <begin position="944"/>
        <end position="967"/>
    </location>
</feature>
<evidence type="ECO:0000256" key="9">
    <source>
        <dbReference type="SAM" id="Coils"/>
    </source>
</evidence>
<evidence type="ECO:0000259" key="11">
    <source>
        <dbReference type="PROSITE" id="PS50002"/>
    </source>
</evidence>
<feature type="compositionally biased region" description="Polar residues" evidence="10">
    <location>
        <begin position="663"/>
        <end position="676"/>
    </location>
</feature>
<keyword evidence="5 7" id="KW-0040">ANK repeat</keyword>
<dbReference type="SUPFAM" id="SSF48403">
    <property type="entry name" value="Ankyrin repeat"/>
    <property type="match status" value="1"/>
</dbReference>
<evidence type="ECO:0000256" key="4">
    <source>
        <dbReference type="ARBA" id="ARBA00022737"/>
    </source>
</evidence>
<dbReference type="PANTHER" id="PTHR24131">
    <property type="entry name" value="APOPTOSIS-STIMULATING OF P53 PROTEIN"/>
    <property type="match status" value="1"/>
</dbReference>
<comment type="caution">
    <text evidence="12">The sequence shown here is derived from an EMBL/GenBank/DDBJ whole genome shotgun (WGS) entry which is preliminary data.</text>
</comment>
<feature type="compositionally biased region" description="Polar residues" evidence="10">
    <location>
        <begin position="622"/>
        <end position="639"/>
    </location>
</feature>
<keyword evidence="9" id="KW-0175">Coiled coil</keyword>
<dbReference type="Pfam" id="PF12796">
    <property type="entry name" value="Ank_2"/>
    <property type="match status" value="1"/>
</dbReference>
<evidence type="ECO:0000256" key="7">
    <source>
        <dbReference type="PROSITE-ProRule" id="PRU00023"/>
    </source>
</evidence>
<dbReference type="Proteomes" id="UP001219518">
    <property type="component" value="Unassembled WGS sequence"/>
</dbReference>
<feature type="repeat" description="ANK" evidence="7">
    <location>
        <begin position="1030"/>
        <end position="1062"/>
    </location>
</feature>
<evidence type="ECO:0000256" key="1">
    <source>
        <dbReference type="ARBA" id="ARBA00004123"/>
    </source>
</evidence>
<dbReference type="GO" id="GO:0006915">
    <property type="term" value="P:apoptotic process"/>
    <property type="evidence" value="ECO:0007669"/>
    <property type="project" value="UniProtKB-KW"/>
</dbReference>
<dbReference type="CDD" id="cd11807">
    <property type="entry name" value="SH3_ASPP"/>
    <property type="match status" value="1"/>
</dbReference>
<comment type="subcellular location">
    <subcellularLocation>
        <location evidence="1">Nucleus</location>
    </subcellularLocation>
</comment>
<dbReference type="SUPFAM" id="SSF50044">
    <property type="entry name" value="SH3-domain"/>
    <property type="match status" value="1"/>
</dbReference>
<accession>A0AAE1GYX2</accession>
<feature type="compositionally biased region" description="Pro residues" evidence="10">
    <location>
        <begin position="646"/>
        <end position="662"/>
    </location>
</feature>
<feature type="region of interest" description="Disordered" evidence="10">
    <location>
        <begin position="172"/>
        <end position="202"/>
    </location>
</feature>
<feature type="region of interest" description="Disordered" evidence="10">
    <location>
        <begin position="859"/>
        <end position="931"/>
    </location>
</feature>
<evidence type="ECO:0000256" key="10">
    <source>
        <dbReference type="SAM" id="MobiDB-lite"/>
    </source>
</evidence>
<dbReference type="InterPro" id="IPR001452">
    <property type="entry name" value="SH3_domain"/>
</dbReference>
<keyword evidence="2 8" id="KW-0728">SH3 domain</keyword>
<feature type="non-terminal residue" evidence="12">
    <location>
        <position position="1199"/>
    </location>
</feature>
<evidence type="ECO:0000256" key="3">
    <source>
        <dbReference type="ARBA" id="ARBA00022703"/>
    </source>
</evidence>
<feature type="compositionally biased region" description="Polar residues" evidence="10">
    <location>
        <begin position="338"/>
        <end position="391"/>
    </location>
</feature>
<dbReference type="GO" id="GO:0002039">
    <property type="term" value="F:p53 binding"/>
    <property type="evidence" value="ECO:0007669"/>
    <property type="project" value="InterPro"/>
</dbReference>
<evidence type="ECO:0000256" key="6">
    <source>
        <dbReference type="ARBA" id="ARBA00023242"/>
    </source>
</evidence>
<feature type="compositionally biased region" description="Polar residues" evidence="10">
    <location>
        <begin position="944"/>
        <end position="958"/>
    </location>
</feature>
<dbReference type="GO" id="GO:0005634">
    <property type="term" value="C:nucleus"/>
    <property type="evidence" value="ECO:0007669"/>
    <property type="project" value="UniProtKB-SubCell"/>
</dbReference>
<keyword evidence="6" id="KW-0539">Nucleus</keyword>
<name>A0AAE1GYX2_9NEOP</name>
<evidence type="ECO:0000256" key="5">
    <source>
        <dbReference type="ARBA" id="ARBA00023043"/>
    </source>
</evidence>
<evidence type="ECO:0000256" key="2">
    <source>
        <dbReference type="ARBA" id="ARBA00022443"/>
    </source>
</evidence>
<dbReference type="AlphaFoldDB" id="A0AAE1GYX2"/>
<dbReference type="InterPro" id="IPR002110">
    <property type="entry name" value="Ankyrin_rpt"/>
</dbReference>
<feature type="compositionally biased region" description="Polar residues" evidence="10">
    <location>
        <begin position="177"/>
        <end position="186"/>
    </location>
</feature>
<feature type="region of interest" description="Disordered" evidence="10">
    <location>
        <begin position="563"/>
        <end position="692"/>
    </location>
</feature>
<dbReference type="EMBL" id="JAHWGI010000261">
    <property type="protein sequence ID" value="KAK3911368.1"/>
    <property type="molecule type" value="Genomic_DNA"/>
</dbReference>
<dbReference type="PROSITE" id="PS50088">
    <property type="entry name" value="ANK_REPEAT"/>
    <property type="match status" value="2"/>
</dbReference>
<feature type="compositionally biased region" description="Polar residues" evidence="10">
    <location>
        <begin position="880"/>
        <end position="892"/>
    </location>
</feature>
<dbReference type="Pfam" id="PF00018">
    <property type="entry name" value="SH3_1"/>
    <property type="match status" value="1"/>
</dbReference>